<gene>
    <name evidence="1" type="ORF">CITCOLO1_LOCUS5550</name>
</gene>
<name>A0ABP0Y075_9ROSI</name>
<dbReference type="Proteomes" id="UP001642487">
    <property type="component" value="Chromosome 11"/>
</dbReference>
<sequence>MFIPCKDIDSEVQLHLGFQVSRKDPTTEVLPIIASLARVRSEISRTGKGSGETKHASKSREIAISFAEKLFTEHKYFIDLLKSKSTIARSELFSLKEGKKYSSCF</sequence>
<evidence type="ECO:0000313" key="2">
    <source>
        <dbReference type="Proteomes" id="UP001642487"/>
    </source>
</evidence>
<organism evidence="1 2">
    <name type="scientific">Citrullus colocynthis</name>
    <name type="common">colocynth</name>
    <dbReference type="NCBI Taxonomy" id="252529"/>
    <lineage>
        <taxon>Eukaryota</taxon>
        <taxon>Viridiplantae</taxon>
        <taxon>Streptophyta</taxon>
        <taxon>Embryophyta</taxon>
        <taxon>Tracheophyta</taxon>
        <taxon>Spermatophyta</taxon>
        <taxon>Magnoliopsida</taxon>
        <taxon>eudicotyledons</taxon>
        <taxon>Gunneridae</taxon>
        <taxon>Pentapetalae</taxon>
        <taxon>rosids</taxon>
        <taxon>fabids</taxon>
        <taxon>Cucurbitales</taxon>
        <taxon>Cucurbitaceae</taxon>
        <taxon>Benincaseae</taxon>
        <taxon>Citrullus</taxon>
    </lineage>
</organism>
<keyword evidence="2" id="KW-1185">Reference proteome</keyword>
<protein>
    <submittedName>
        <fullName evidence="1">Uncharacterized protein</fullName>
    </submittedName>
</protein>
<accession>A0ABP0Y075</accession>
<reference evidence="1 2" key="1">
    <citation type="submission" date="2024-03" db="EMBL/GenBank/DDBJ databases">
        <authorList>
            <person name="Gkanogiannis A."/>
            <person name="Becerra Lopez-Lavalle L."/>
        </authorList>
    </citation>
    <scope>NUCLEOTIDE SEQUENCE [LARGE SCALE GENOMIC DNA]</scope>
</reference>
<evidence type="ECO:0000313" key="1">
    <source>
        <dbReference type="EMBL" id="CAK9313814.1"/>
    </source>
</evidence>
<proteinExistence type="predicted"/>
<dbReference type="EMBL" id="OZ021745">
    <property type="protein sequence ID" value="CAK9313814.1"/>
    <property type="molecule type" value="Genomic_DNA"/>
</dbReference>